<dbReference type="Proteomes" id="UP000813385">
    <property type="component" value="Unassembled WGS sequence"/>
</dbReference>
<keyword evidence="2" id="KW-1185">Reference proteome</keyword>
<evidence type="ECO:0000313" key="1">
    <source>
        <dbReference type="EMBL" id="KAH7376329.1"/>
    </source>
</evidence>
<reference evidence="1" key="1">
    <citation type="journal article" date="2021" name="Nat. Commun.">
        <title>Genetic determinants of endophytism in the Arabidopsis root mycobiome.</title>
        <authorList>
            <person name="Mesny F."/>
            <person name="Miyauchi S."/>
            <person name="Thiergart T."/>
            <person name="Pickel B."/>
            <person name="Atanasova L."/>
            <person name="Karlsson M."/>
            <person name="Huettel B."/>
            <person name="Barry K.W."/>
            <person name="Haridas S."/>
            <person name="Chen C."/>
            <person name="Bauer D."/>
            <person name="Andreopoulos W."/>
            <person name="Pangilinan J."/>
            <person name="LaButti K."/>
            <person name="Riley R."/>
            <person name="Lipzen A."/>
            <person name="Clum A."/>
            <person name="Drula E."/>
            <person name="Henrissat B."/>
            <person name="Kohler A."/>
            <person name="Grigoriev I.V."/>
            <person name="Martin F.M."/>
            <person name="Hacquard S."/>
        </authorList>
    </citation>
    <scope>NUCLEOTIDE SEQUENCE</scope>
    <source>
        <strain evidence="1">MPI-CAGE-AT-0016</strain>
    </source>
</reference>
<comment type="caution">
    <text evidence="1">The sequence shown here is derived from an EMBL/GenBank/DDBJ whole genome shotgun (WGS) entry which is preliminary data.</text>
</comment>
<sequence length="275" mass="30440">MEPYLLVLQGLGHAQAPPHTLTANWAGGTPDRLGKSGDISSLENHPALIFAPPPRPPPLLVAPPKSSSEAKANTTSMSFGLSLFRPNVLGPKTWPRPPNKRPRFLTSTYRCASSRLARVTFGSVGMPNSLPRTRISWIWGRPPGLRAQPQPHIMRGRLRENTYLQSDGMPSVPLLLFGVRRPPTSSVVGWSSWPRTTCQRCRSCSACSLCCRVGSWRHHAIHRMLASYHLLFGVCIPRNLPAFIRSAALDLSTPHRSMFRQTWSASAVREIAEQC</sequence>
<organism evidence="1 2">
    <name type="scientific">Plectosphaerella cucumerina</name>
    <dbReference type="NCBI Taxonomy" id="40658"/>
    <lineage>
        <taxon>Eukaryota</taxon>
        <taxon>Fungi</taxon>
        <taxon>Dikarya</taxon>
        <taxon>Ascomycota</taxon>
        <taxon>Pezizomycotina</taxon>
        <taxon>Sordariomycetes</taxon>
        <taxon>Hypocreomycetidae</taxon>
        <taxon>Glomerellales</taxon>
        <taxon>Plectosphaerellaceae</taxon>
        <taxon>Plectosphaerella</taxon>
    </lineage>
</organism>
<dbReference type="EMBL" id="JAGPXD010000001">
    <property type="protein sequence ID" value="KAH7376329.1"/>
    <property type="molecule type" value="Genomic_DNA"/>
</dbReference>
<evidence type="ECO:0000313" key="2">
    <source>
        <dbReference type="Proteomes" id="UP000813385"/>
    </source>
</evidence>
<dbReference type="AlphaFoldDB" id="A0A8K0TPZ9"/>
<proteinExistence type="predicted"/>
<name>A0A8K0TPZ9_9PEZI</name>
<accession>A0A8K0TPZ9</accession>
<protein>
    <submittedName>
        <fullName evidence="1">Uncharacterized protein</fullName>
    </submittedName>
</protein>
<gene>
    <name evidence="1" type="ORF">B0T11DRAFT_19856</name>
</gene>